<dbReference type="Proteomes" id="UP001519309">
    <property type="component" value="Unassembled WGS sequence"/>
</dbReference>
<dbReference type="InterPro" id="IPR028994">
    <property type="entry name" value="Integrin_alpha_N"/>
</dbReference>
<keyword evidence="5" id="KW-1185">Reference proteome</keyword>
<accession>A0ABS4LQA7</accession>
<gene>
    <name evidence="4" type="ORF">J2Z21_002496</name>
</gene>
<evidence type="ECO:0000313" key="5">
    <source>
        <dbReference type="Proteomes" id="UP001519309"/>
    </source>
</evidence>
<feature type="signal peptide" evidence="3">
    <location>
        <begin position="1"/>
        <end position="30"/>
    </location>
</feature>
<dbReference type="Pfam" id="PF01839">
    <property type="entry name" value="FG-GAP"/>
    <property type="match status" value="1"/>
</dbReference>
<feature type="compositionally biased region" description="Basic residues" evidence="2">
    <location>
        <begin position="318"/>
        <end position="329"/>
    </location>
</feature>
<protein>
    <recommendedName>
        <fullName evidence="6">VCBS repeat-containing protein</fullName>
    </recommendedName>
</protein>
<name>A0ABS4LQA7_9ACTN</name>
<dbReference type="Gene3D" id="2.130.10.130">
    <property type="entry name" value="Integrin alpha, N-terminal"/>
    <property type="match status" value="2"/>
</dbReference>
<evidence type="ECO:0000256" key="3">
    <source>
        <dbReference type="SAM" id="SignalP"/>
    </source>
</evidence>
<evidence type="ECO:0000313" key="4">
    <source>
        <dbReference type="EMBL" id="MBP2049565.1"/>
    </source>
</evidence>
<dbReference type="RefSeq" id="WP_237281433.1">
    <property type="nucleotide sequence ID" value="NZ_CP016279.1"/>
</dbReference>
<proteinExistence type="predicted"/>
<reference evidence="4 5" key="1">
    <citation type="submission" date="2021-03" db="EMBL/GenBank/DDBJ databases">
        <title>Genomic Encyclopedia of Type Strains, Phase IV (KMG-IV): sequencing the most valuable type-strain genomes for metagenomic binning, comparative biology and taxonomic classification.</title>
        <authorList>
            <person name="Goeker M."/>
        </authorList>
    </citation>
    <scope>NUCLEOTIDE SEQUENCE [LARGE SCALE GENOMIC DNA]</scope>
    <source>
        <strain evidence="4 5">DSM 40499</strain>
    </source>
</reference>
<dbReference type="Pfam" id="PF13517">
    <property type="entry name" value="FG-GAP_3"/>
    <property type="match status" value="1"/>
</dbReference>
<evidence type="ECO:0008006" key="6">
    <source>
        <dbReference type="Google" id="ProtNLM"/>
    </source>
</evidence>
<sequence length="329" mass="33320">MFSPRSHVRWALPLALGLAALGVAVPPASATKNVSPVRDDFNGDGYADLVVSAPHGTVGGQAGAGYLTVMYGGPHSLSTGNRSIISRASAGVPGSPAKHEGFGFQFSEGDLDGDGYADLAASGGGHGGPVVLWGGPHGLSGGTSLPAALDTQIGDFDGDGRLDLALFRNGSGPGGGDDPFGTEATLWSGPVERTGVPAAVKPFDAAPLQYIDVRDGATGDLNGDGRDDLALTAYCGDGVNCTEVFLSTPSGFARGVSFPGDGAVAIGDVNGDGRADLVTGRAEEEEIRVAYGSAAGLGAPSTWKSYTQDPRRPGHQGVARHVRPLGRRR</sequence>
<comment type="caution">
    <text evidence="4">The sequence shown here is derived from an EMBL/GenBank/DDBJ whole genome shotgun (WGS) entry which is preliminary data.</text>
</comment>
<organism evidence="4 5">
    <name type="scientific">Streptomyces griseochromogenes</name>
    <dbReference type="NCBI Taxonomy" id="68214"/>
    <lineage>
        <taxon>Bacteria</taxon>
        <taxon>Bacillati</taxon>
        <taxon>Actinomycetota</taxon>
        <taxon>Actinomycetes</taxon>
        <taxon>Kitasatosporales</taxon>
        <taxon>Streptomycetaceae</taxon>
        <taxon>Streptomyces</taxon>
    </lineage>
</organism>
<keyword evidence="1 3" id="KW-0732">Signal</keyword>
<dbReference type="EMBL" id="JAGGLP010000004">
    <property type="protein sequence ID" value="MBP2049565.1"/>
    <property type="molecule type" value="Genomic_DNA"/>
</dbReference>
<evidence type="ECO:0000256" key="1">
    <source>
        <dbReference type="ARBA" id="ARBA00022729"/>
    </source>
</evidence>
<dbReference type="PANTHER" id="PTHR46580">
    <property type="entry name" value="SENSOR KINASE-RELATED"/>
    <property type="match status" value="1"/>
</dbReference>
<evidence type="ECO:0000256" key="2">
    <source>
        <dbReference type="SAM" id="MobiDB-lite"/>
    </source>
</evidence>
<feature type="region of interest" description="Disordered" evidence="2">
    <location>
        <begin position="296"/>
        <end position="329"/>
    </location>
</feature>
<dbReference type="SUPFAM" id="SSF69318">
    <property type="entry name" value="Integrin alpha N-terminal domain"/>
    <property type="match status" value="1"/>
</dbReference>
<dbReference type="InterPro" id="IPR013517">
    <property type="entry name" value="FG-GAP"/>
</dbReference>
<feature type="chain" id="PRO_5045876370" description="VCBS repeat-containing protein" evidence="3">
    <location>
        <begin position="31"/>
        <end position="329"/>
    </location>
</feature>